<dbReference type="RefSeq" id="WP_219765578.1">
    <property type="nucleotide sequence ID" value="NZ_JAHYBZ010000009.1"/>
</dbReference>
<feature type="domain" description="TadE-like" evidence="2">
    <location>
        <begin position="15"/>
        <end position="50"/>
    </location>
</feature>
<comment type="caution">
    <text evidence="3">The sequence shown here is derived from an EMBL/GenBank/DDBJ whole genome shotgun (WGS) entry which is preliminary data.</text>
</comment>
<feature type="transmembrane region" description="Helical" evidence="1">
    <location>
        <begin position="21"/>
        <end position="42"/>
    </location>
</feature>
<evidence type="ECO:0000256" key="1">
    <source>
        <dbReference type="SAM" id="Phobius"/>
    </source>
</evidence>
<gene>
    <name evidence="3" type="ORF">KPL78_24380</name>
</gene>
<keyword evidence="1" id="KW-1133">Transmembrane helix</keyword>
<accession>A0ABS7AFF0</accession>
<dbReference type="EMBL" id="JAHYBZ010000009">
    <property type="protein sequence ID" value="MBW6401019.1"/>
    <property type="molecule type" value="Genomic_DNA"/>
</dbReference>
<keyword evidence="1" id="KW-0812">Transmembrane</keyword>
<reference evidence="3 4" key="1">
    <citation type="submission" date="2021-07" db="EMBL/GenBank/DDBJ databases">
        <authorList>
            <person name="So Y."/>
        </authorList>
    </citation>
    <scope>NUCLEOTIDE SEQUENCE [LARGE SCALE GENOMIC DNA]</scope>
    <source>
        <strain evidence="3 4">HJA6</strain>
    </source>
</reference>
<dbReference type="InterPro" id="IPR012495">
    <property type="entry name" value="TadE-like_dom"/>
</dbReference>
<evidence type="ECO:0000259" key="2">
    <source>
        <dbReference type="Pfam" id="PF07811"/>
    </source>
</evidence>
<dbReference type="Pfam" id="PF07811">
    <property type="entry name" value="TadE"/>
    <property type="match status" value="1"/>
</dbReference>
<protein>
    <submittedName>
        <fullName evidence="3">Pilus assembly protein</fullName>
    </submittedName>
</protein>
<dbReference type="PROSITE" id="PS51257">
    <property type="entry name" value="PROKAR_LIPOPROTEIN"/>
    <property type="match status" value="1"/>
</dbReference>
<sequence>MRPAEARCPAVGRRGVAAVEFVLIAPVFFVIALACADLIQLFRAQLRVETIAVQIGQIVSQCRTITTPGDRDNFWAHGRRIAGTIINVDGTGAMVISAVGRNNNANRLAWQMRTGNTQRVSRLGANVGGSATISDNFVVPASQTLLVTEVFATVQPFALSAGLIGTVLPANIYGTTLFLSRAPDPTTLLTAPTNSQTPDCTG</sequence>
<name>A0ABS7AFF0_9PROT</name>
<organism evidence="3 4">
    <name type="scientific">Roseomonas alba</name>
    <dbReference type="NCBI Taxonomy" id="2846776"/>
    <lineage>
        <taxon>Bacteria</taxon>
        <taxon>Pseudomonadati</taxon>
        <taxon>Pseudomonadota</taxon>
        <taxon>Alphaproteobacteria</taxon>
        <taxon>Acetobacterales</taxon>
        <taxon>Roseomonadaceae</taxon>
        <taxon>Roseomonas</taxon>
    </lineage>
</organism>
<proteinExistence type="predicted"/>
<evidence type="ECO:0000313" key="3">
    <source>
        <dbReference type="EMBL" id="MBW6401019.1"/>
    </source>
</evidence>
<keyword evidence="1" id="KW-0472">Membrane</keyword>
<evidence type="ECO:0000313" key="4">
    <source>
        <dbReference type="Proteomes" id="UP001196565"/>
    </source>
</evidence>
<dbReference type="Proteomes" id="UP001196565">
    <property type="component" value="Unassembled WGS sequence"/>
</dbReference>
<keyword evidence="4" id="KW-1185">Reference proteome</keyword>